<dbReference type="PROSITE" id="PS51677">
    <property type="entry name" value="NODB"/>
    <property type="match status" value="1"/>
</dbReference>
<proteinExistence type="predicted"/>
<dbReference type="STRING" id="1217721.HY57_14690"/>
<dbReference type="GO" id="GO:0005576">
    <property type="term" value="C:extracellular region"/>
    <property type="evidence" value="ECO:0007669"/>
    <property type="project" value="UniProtKB-SubCell"/>
</dbReference>
<evidence type="ECO:0000259" key="3">
    <source>
        <dbReference type="PROSITE" id="PS51677"/>
    </source>
</evidence>
<dbReference type="GO" id="GO:0016810">
    <property type="term" value="F:hydrolase activity, acting on carbon-nitrogen (but not peptide) bonds"/>
    <property type="evidence" value="ECO:0007669"/>
    <property type="project" value="InterPro"/>
</dbReference>
<protein>
    <submittedName>
        <fullName evidence="4">Polysaccharide deacetylase</fullName>
    </submittedName>
</protein>
<evidence type="ECO:0000256" key="1">
    <source>
        <dbReference type="ARBA" id="ARBA00004613"/>
    </source>
</evidence>
<dbReference type="PATRIC" id="fig|1217721.7.peg.3015"/>
<dbReference type="SUPFAM" id="SSF88713">
    <property type="entry name" value="Glycoside hydrolase/deacetylase"/>
    <property type="match status" value="1"/>
</dbReference>
<dbReference type="PANTHER" id="PTHR34216:SF3">
    <property type="entry name" value="POLY-BETA-1,6-N-ACETYL-D-GLUCOSAMINE N-DEACETYLASE"/>
    <property type="match status" value="1"/>
</dbReference>
<keyword evidence="5" id="KW-1185">Reference proteome</keyword>
<keyword evidence="2" id="KW-0732">Signal</keyword>
<dbReference type="Proteomes" id="UP000027987">
    <property type="component" value="Chromosome"/>
</dbReference>
<dbReference type="InterPro" id="IPR002509">
    <property type="entry name" value="NODB_dom"/>
</dbReference>
<dbReference type="AlphaFoldDB" id="A0A075K3W3"/>
<dbReference type="KEGG" id="dja:HY57_14690"/>
<name>A0A075K3W3_9GAMM</name>
<dbReference type="PANTHER" id="PTHR34216">
    <property type="match status" value="1"/>
</dbReference>
<dbReference type="GO" id="GO:0005975">
    <property type="term" value="P:carbohydrate metabolic process"/>
    <property type="evidence" value="ECO:0007669"/>
    <property type="project" value="InterPro"/>
</dbReference>
<organism evidence="4 5">
    <name type="scientific">Dyella japonica A8</name>
    <dbReference type="NCBI Taxonomy" id="1217721"/>
    <lineage>
        <taxon>Bacteria</taxon>
        <taxon>Pseudomonadati</taxon>
        <taxon>Pseudomonadota</taxon>
        <taxon>Gammaproteobacteria</taxon>
        <taxon>Lysobacterales</taxon>
        <taxon>Rhodanobacteraceae</taxon>
        <taxon>Dyella</taxon>
    </lineage>
</organism>
<accession>A0A075K3W3</accession>
<dbReference type="InterPro" id="IPR011330">
    <property type="entry name" value="Glyco_hydro/deAcase_b/a-brl"/>
</dbReference>
<dbReference type="EMBL" id="CP008884">
    <property type="protein sequence ID" value="AIF48397.1"/>
    <property type="molecule type" value="Genomic_DNA"/>
</dbReference>
<feature type="domain" description="NodB homology" evidence="3">
    <location>
        <begin position="105"/>
        <end position="370"/>
    </location>
</feature>
<evidence type="ECO:0000313" key="4">
    <source>
        <dbReference type="EMBL" id="AIF48397.1"/>
    </source>
</evidence>
<reference evidence="4 5" key="1">
    <citation type="submission" date="2014-07" db="EMBL/GenBank/DDBJ databases">
        <title>Complete Genome Sequence of Dyella japonica Strain A8 Isolated from Malaysian Tropical Soil.</title>
        <authorList>
            <person name="Hui R.K.H."/>
            <person name="Chen J.-W."/>
            <person name="Chan K.-G."/>
            <person name="Leung F.C.C."/>
        </authorList>
    </citation>
    <scope>NUCLEOTIDE SEQUENCE [LARGE SCALE GENOMIC DNA]</scope>
    <source>
        <strain evidence="4 5">A8</strain>
    </source>
</reference>
<dbReference type="InterPro" id="IPR051398">
    <property type="entry name" value="Polysacch_Deacetylase"/>
</dbReference>
<gene>
    <name evidence="4" type="ORF">HY57_14690</name>
</gene>
<dbReference type="HOGENOM" id="CLU_030024_1_0_6"/>
<sequence>MVSPMSHDAKNTGIRERLGELCYNAGLLSPLQKMRAWWQKDLRILAYHRVMPVPDPEHYPFDMELISTTPEEFREQMLLIRERYRPMRLSDVAAAINAGENLPPDAVVITFDDGYDDNYRIVYPILKELGVPATFFISTGHIDSGRPYAYDWLVHMILLTGATRLELPELGMDLPMPASREERRTLAGRVLDRMKEISALAQAAMIQRLEDQWNMPSGHAYPADCRPMNWHQLREMRAAGLEIGSHGVNHWMLSKLPREELEREVFDSRDALLRELGPMPLLMSYPVGSNRAFDGQVIDVTRRAGFDLACSYISGTNPHPADNRYALYRIAVERYYGKAWFAALLAMPGIIGYQTPAHLASVDEAKPCSH</sequence>
<evidence type="ECO:0000256" key="2">
    <source>
        <dbReference type="ARBA" id="ARBA00022729"/>
    </source>
</evidence>
<dbReference type="CDD" id="cd10918">
    <property type="entry name" value="CE4_NodB_like_5s_6s"/>
    <property type="match status" value="1"/>
</dbReference>
<dbReference type="Pfam" id="PF01522">
    <property type="entry name" value="Polysacc_deac_1"/>
    <property type="match status" value="2"/>
</dbReference>
<evidence type="ECO:0000313" key="5">
    <source>
        <dbReference type="Proteomes" id="UP000027987"/>
    </source>
</evidence>
<comment type="subcellular location">
    <subcellularLocation>
        <location evidence="1">Secreted</location>
    </subcellularLocation>
</comment>
<dbReference type="Gene3D" id="3.20.20.370">
    <property type="entry name" value="Glycoside hydrolase/deacetylase"/>
    <property type="match status" value="1"/>
</dbReference>